<organism evidence="2 3">
    <name type="scientific">Streblomastix strix</name>
    <dbReference type="NCBI Taxonomy" id="222440"/>
    <lineage>
        <taxon>Eukaryota</taxon>
        <taxon>Metamonada</taxon>
        <taxon>Preaxostyla</taxon>
        <taxon>Oxymonadida</taxon>
        <taxon>Streblomastigidae</taxon>
        <taxon>Streblomastix</taxon>
    </lineage>
</organism>
<dbReference type="GO" id="GO:0030286">
    <property type="term" value="C:dynein complex"/>
    <property type="evidence" value="ECO:0007669"/>
    <property type="project" value="InterPro"/>
</dbReference>
<sequence length="186" mass="21071">GDQSEKAQQQDLPREPTPMKKKREIQPAPNKGSLPPNSKIPTSHTLYDFVYDQKKKVWIPWMDTCPDYIIKAKTAFTEMIVPTVDSVRNTHVINMLVKCHKHVLSIGSTGTGKTVTLEQYLYKQIAQEYIPIPLRFSAQTSATATQRSLDDKMERRRTGIVGSPPGSYYVVFVDDLNMPKLEIYGA</sequence>
<evidence type="ECO:0000313" key="2">
    <source>
        <dbReference type="EMBL" id="KAA6311902.1"/>
    </source>
</evidence>
<comment type="caution">
    <text evidence="2">The sequence shown here is derived from an EMBL/GenBank/DDBJ whole genome shotgun (WGS) entry which is preliminary data.</text>
</comment>
<evidence type="ECO:0000313" key="3">
    <source>
        <dbReference type="Proteomes" id="UP000324800"/>
    </source>
</evidence>
<dbReference type="InterPro" id="IPR026983">
    <property type="entry name" value="DHC"/>
</dbReference>
<dbReference type="PANTHER" id="PTHR22878:SF68">
    <property type="entry name" value="DYNEIN HEAVY CHAIN 6, AXONEMAL-LIKE"/>
    <property type="match status" value="1"/>
</dbReference>
<dbReference type="GO" id="GO:0051959">
    <property type="term" value="F:dynein light intermediate chain binding"/>
    <property type="evidence" value="ECO:0007669"/>
    <property type="project" value="InterPro"/>
</dbReference>
<dbReference type="GO" id="GO:0045505">
    <property type="term" value="F:dynein intermediate chain binding"/>
    <property type="evidence" value="ECO:0007669"/>
    <property type="project" value="InterPro"/>
</dbReference>
<reference evidence="2 3" key="1">
    <citation type="submission" date="2019-03" db="EMBL/GenBank/DDBJ databases">
        <title>Single cell metagenomics reveals metabolic interactions within the superorganism composed of flagellate Streblomastix strix and complex community of Bacteroidetes bacteria on its surface.</title>
        <authorList>
            <person name="Treitli S.C."/>
            <person name="Kolisko M."/>
            <person name="Husnik F."/>
            <person name="Keeling P."/>
            <person name="Hampl V."/>
        </authorList>
    </citation>
    <scope>NUCLEOTIDE SEQUENCE [LARGE SCALE GENOMIC DNA]</scope>
    <source>
        <strain evidence="2">ST1C</strain>
    </source>
</reference>
<dbReference type="Gene3D" id="3.40.50.300">
    <property type="entry name" value="P-loop containing nucleotide triphosphate hydrolases"/>
    <property type="match status" value="1"/>
</dbReference>
<dbReference type="OrthoDB" id="424310at2759"/>
<protein>
    <submittedName>
        <fullName evidence="2">Putative dynein heavy chain</fullName>
    </submittedName>
</protein>
<dbReference type="Pfam" id="PF12775">
    <property type="entry name" value="AAA_7"/>
    <property type="match status" value="1"/>
</dbReference>
<dbReference type="SUPFAM" id="SSF52540">
    <property type="entry name" value="P-loop containing nucleoside triphosphate hydrolases"/>
    <property type="match status" value="1"/>
</dbReference>
<proteinExistence type="predicted"/>
<accession>A0A5J4PRU6</accession>
<dbReference type="AlphaFoldDB" id="A0A5J4PRU6"/>
<feature type="compositionally biased region" description="Polar residues" evidence="1">
    <location>
        <begin position="1"/>
        <end position="11"/>
    </location>
</feature>
<gene>
    <name evidence="2" type="ORF">EZS28_056030</name>
</gene>
<name>A0A5J4PRU6_9EUKA</name>
<dbReference type="GO" id="GO:0007018">
    <property type="term" value="P:microtubule-based movement"/>
    <property type="evidence" value="ECO:0007669"/>
    <property type="project" value="InterPro"/>
</dbReference>
<feature type="non-terminal residue" evidence="2">
    <location>
        <position position="186"/>
    </location>
</feature>
<dbReference type="Proteomes" id="UP000324800">
    <property type="component" value="Unassembled WGS sequence"/>
</dbReference>
<dbReference type="PANTHER" id="PTHR22878">
    <property type="entry name" value="DYNEIN HEAVY CHAIN 6, AXONEMAL-LIKE-RELATED"/>
    <property type="match status" value="1"/>
</dbReference>
<dbReference type="EMBL" id="SNRW01049031">
    <property type="protein sequence ID" value="KAA6311902.1"/>
    <property type="molecule type" value="Genomic_DNA"/>
</dbReference>
<evidence type="ECO:0000256" key="1">
    <source>
        <dbReference type="SAM" id="MobiDB-lite"/>
    </source>
</evidence>
<feature type="region of interest" description="Disordered" evidence="1">
    <location>
        <begin position="1"/>
        <end position="39"/>
    </location>
</feature>
<feature type="non-terminal residue" evidence="2">
    <location>
        <position position="1"/>
    </location>
</feature>
<dbReference type="InterPro" id="IPR027417">
    <property type="entry name" value="P-loop_NTPase"/>
</dbReference>